<evidence type="ECO:0000256" key="8">
    <source>
        <dbReference type="ARBA" id="ARBA00023098"/>
    </source>
</evidence>
<keyword evidence="10" id="KW-0594">Phospholipid biosynthesis</keyword>
<evidence type="ECO:0000256" key="14">
    <source>
        <dbReference type="SAM" id="Phobius"/>
    </source>
</evidence>
<dbReference type="Proteomes" id="UP000695022">
    <property type="component" value="Unplaced"/>
</dbReference>
<evidence type="ECO:0000256" key="2">
    <source>
        <dbReference type="ARBA" id="ARBA00005189"/>
    </source>
</evidence>
<keyword evidence="8" id="KW-0443">Lipid metabolism</keyword>
<keyword evidence="16" id="KW-1185">Reference proteome</keyword>
<keyword evidence="7 14" id="KW-1133">Transmembrane helix</keyword>
<evidence type="ECO:0000256" key="1">
    <source>
        <dbReference type="ARBA" id="ARBA00004370"/>
    </source>
</evidence>
<dbReference type="Pfam" id="PF01553">
    <property type="entry name" value="Acyltransferase"/>
    <property type="match status" value="1"/>
</dbReference>
<keyword evidence="11" id="KW-1208">Phospholipid metabolism</keyword>
<organism evidence="16 17">
    <name type="scientific">Priapulus caudatus</name>
    <name type="common">Priapulid worm</name>
    <dbReference type="NCBI Taxonomy" id="37621"/>
    <lineage>
        <taxon>Eukaryota</taxon>
        <taxon>Metazoa</taxon>
        <taxon>Ecdysozoa</taxon>
        <taxon>Scalidophora</taxon>
        <taxon>Priapulida</taxon>
        <taxon>Priapulimorpha</taxon>
        <taxon>Priapulimorphida</taxon>
        <taxon>Priapulidae</taxon>
        <taxon>Priapulus</taxon>
    </lineage>
</organism>
<comment type="pathway">
    <text evidence="13">Phospholipid metabolism.</text>
</comment>
<keyword evidence="5" id="KW-0808">Transferase</keyword>
<comment type="subcellular location">
    <subcellularLocation>
        <location evidence="1">Membrane</location>
    </subcellularLocation>
</comment>
<evidence type="ECO:0000256" key="4">
    <source>
        <dbReference type="ARBA" id="ARBA00022516"/>
    </source>
</evidence>
<evidence type="ECO:0000256" key="9">
    <source>
        <dbReference type="ARBA" id="ARBA00023136"/>
    </source>
</evidence>
<feature type="transmembrane region" description="Helical" evidence="14">
    <location>
        <begin position="37"/>
        <end position="68"/>
    </location>
</feature>
<protein>
    <submittedName>
        <fullName evidence="17">Lysophosphatidylcholine acyltransferase 2-like</fullName>
    </submittedName>
</protein>
<dbReference type="SUPFAM" id="SSF69593">
    <property type="entry name" value="Glycerol-3-phosphate (1)-acyltransferase"/>
    <property type="match status" value="1"/>
</dbReference>
<comment type="pathway">
    <text evidence="2">Lipid metabolism.</text>
</comment>
<dbReference type="GeneID" id="106810196"/>
<dbReference type="PANTHER" id="PTHR23063:SF52">
    <property type="entry name" value="LYSOPHOSPHATIDYLCHOLINE ACYLTRANSFERASE"/>
    <property type="match status" value="1"/>
</dbReference>
<evidence type="ECO:0000313" key="17">
    <source>
        <dbReference type="RefSeq" id="XP_014668962.1"/>
    </source>
</evidence>
<evidence type="ECO:0000313" key="16">
    <source>
        <dbReference type="Proteomes" id="UP000695022"/>
    </source>
</evidence>
<evidence type="ECO:0000256" key="12">
    <source>
        <dbReference type="ARBA" id="ARBA00023315"/>
    </source>
</evidence>
<evidence type="ECO:0000256" key="11">
    <source>
        <dbReference type="ARBA" id="ARBA00023264"/>
    </source>
</evidence>
<dbReference type="SMART" id="SM00563">
    <property type="entry name" value="PlsC"/>
    <property type="match status" value="1"/>
</dbReference>
<evidence type="ECO:0000256" key="10">
    <source>
        <dbReference type="ARBA" id="ARBA00023209"/>
    </source>
</evidence>
<keyword evidence="9 14" id="KW-0472">Membrane</keyword>
<keyword evidence="4" id="KW-0444">Lipid biosynthesis</keyword>
<sequence>MHRKNKVISRQNSLIHPIVKNPFLHRLELKWYDKLKIAVMAVTVFPIRVLLVAILLLLCWPCAFIAVWGRRDEDKLEPLTGWRRSMRHPLIFLGRACFFVMGFHWVCVRGSRSSCEEAPLLVIGPHSTCLDAIICFVCGLPSNVARAEGNATPLFRTLIEVTQPVFVSRDDSNSRVSTIKEIRRRATSDGKWPQIAIFPEGTCTNRSCLISFKPGAFYPGVPVQPVLIRYQNRLDTVTWTWDGLDV</sequence>
<dbReference type="PANTHER" id="PTHR23063">
    <property type="entry name" value="PHOSPHOLIPID ACYLTRANSFERASE"/>
    <property type="match status" value="1"/>
</dbReference>
<evidence type="ECO:0000259" key="15">
    <source>
        <dbReference type="SMART" id="SM00563"/>
    </source>
</evidence>
<keyword evidence="6 14" id="KW-0812">Transmembrane</keyword>
<proteinExistence type="inferred from homology"/>
<evidence type="ECO:0000256" key="13">
    <source>
        <dbReference type="ARBA" id="ARBA00025707"/>
    </source>
</evidence>
<dbReference type="InterPro" id="IPR045252">
    <property type="entry name" value="LPCAT1-like"/>
</dbReference>
<reference evidence="17" key="1">
    <citation type="submission" date="2025-08" db="UniProtKB">
        <authorList>
            <consortium name="RefSeq"/>
        </authorList>
    </citation>
    <scope>IDENTIFICATION</scope>
</reference>
<dbReference type="CDD" id="cd07991">
    <property type="entry name" value="LPLAT_LPCAT1-like"/>
    <property type="match status" value="1"/>
</dbReference>
<dbReference type="RefSeq" id="XP_014668962.1">
    <property type="nucleotide sequence ID" value="XM_014813476.1"/>
</dbReference>
<accession>A0ABM1E9U1</accession>
<feature type="domain" description="Phospholipid/glycerol acyltransferase" evidence="15">
    <location>
        <begin position="120"/>
        <end position="231"/>
    </location>
</feature>
<keyword evidence="12" id="KW-0012">Acyltransferase</keyword>
<evidence type="ECO:0000256" key="7">
    <source>
        <dbReference type="ARBA" id="ARBA00022989"/>
    </source>
</evidence>
<evidence type="ECO:0000256" key="6">
    <source>
        <dbReference type="ARBA" id="ARBA00022692"/>
    </source>
</evidence>
<dbReference type="InterPro" id="IPR002123">
    <property type="entry name" value="Plipid/glycerol_acylTrfase"/>
</dbReference>
<name>A0ABM1E9U1_PRICU</name>
<gene>
    <name evidence="17" type="primary">LOC106810196</name>
</gene>
<feature type="transmembrane region" description="Helical" evidence="14">
    <location>
        <begin position="89"/>
        <end position="106"/>
    </location>
</feature>
<comment type="similarity">
    <text evidence="3">Belongs to the 1-acyl-sn-glycerol-3-phosphate acyltransferase family.</text>
</comment>
<evidence type="ECO:0000256" key="3">
    <source>
        <dbReference type="ARBA" id="ARBA00008655"/>
    </source>
</evidence>
<evidence type="ECO:0000256" key="5">
    <source>
        <dbReference type="ARBA" id="ARBA00022679"/>
    </source>
</evidence>